<dbReference type="RefSeq" id="WP_234861498.1">
    <property type="nucleotide sequence ID" value="NZ_JAKEVZ010000007.1"/>
</dbReference>
<comment type="caution">
    <text evidence="2">The sequence shown here is derived from an EMBL/GenBank/DDBJ whole genome shotgun (WGS) entry which is preliminary data.</text>
</comment>
<name>A0ABS9BV82_9BACT</name>
<evidence type="ECO:0000256" key="1">
    <source>
        <dbReference type="SAM" id="Phobius"/>
    </source>
</evidence>
<sequence>MKTRSLGAAIAQGKCPQCREGNIFPTSLYSYQKLTVVNHHCDKCGANFNPEPDFYMGAMFVSYAFSVALVVTVLVALNVLMERPPFWMYVAVIVGANVLLLPLLLRYSKILYLYGVGKLKYNPKTTSKK</sequence>
<dbReference type="EMBL" id="JAKEVZ010000007">
    <property type="protein sequence ID" value="MCF1751516.1"/>
    <property type="molecule type" value="Genomic_DNA"/>
</dbReference>
<dbReference type="Proteomes" id="UP001201449">
    <property type="component" value="Unassembled WGS sequence"/>
</dbReference>
<gene>
    <name evidence="2" type="ORF">L0U89_10585</name>
</gene>
<keyword evidence="1" id="KW-0472">Membrane</keyword>
<evidence type="ECO:0000313" key="2">
    <source>
        <dbReference type="EMBL" id="MCF1751516.1"/>
    </source>
</evidence>
<proteinExistence type="predicted"/>
<organism evidence="2 3">
    <name type="scientific">Mariniradius sediminis</name>
    <dbReference type="NCBI Taxonomy" id="2909237"/>
    <lineage>
        <taxon>Bacteria</taxon>
        <taxon>Pseudomonadati</taxon>
        <taxon>Bacteroidota</taxon>
        <taxon>Cytophagia</taxon>
        <taxon>Cytophagales</taxon>
        <taxon>Cyclobacteriaceae</taxon>
        <taxon>Mariniradius</taxon>
    </lineage>
</organism>
<feature type="transmembrane region" description="Helical" evidence="1">
    <location>
        <begin position="60"/>
        <end position="80"/>
    </location>
</feature>
<keyword evidence="3" id="KW-1185">Reference proteome</keyword>
<protein>
    <submittedName>
        <fullName evidence="2">DUF983 domain-containing protein</fullName>
    </submittedName>
</protein>
<evidence type="ECO:0000313" key="3">
    <source>
        <dbReference type="Proteomes" id="UP001201449"/>
    </source>
</evidence>
<dbReference type="SUPFAM" id="SSF57798">
    <property type="entry name" value="Casein kinase II beta subunit"/>
    <property type="match status" value="1"/>
</dbReference>
<dbReference type="InterPro" id="IPR009325">
    <property type="entry name" value="DUF983"/>
</dbReference>
<accession>A0ABS9BV82</accession>
<keyword evidence="1" id="KW-0812">Transmembrane</keyword>
<feature type="transmembrane region" description="Helical" evidence="1">
    <location>
        <begin position="86"/>
        <end position="105"/>
    </location>
</feature>
<keyword evidence="1" id="KW-1133">Transmembrane helix</keyword>
<reference evidence="2 3" key="1">
    <citation type="submission" date="2022-01" db="EMBL/GenBank/DDBJ databases">
        <title>Mariniradius saccharolyticus sp. nov., isolated from sediment of a river.</title>
        <authorList>
            <person name="Liu H."/>
        </authorList>
    </citation>
    <scope>NUCLEOTIDE SEQUENCE [LARGE SCALE GENOMIC DNA]</scope>
    <source>
        <strain evidence="2 3">RY-2</strain>
    </source>
</reference>
<dbReference type="InterPro" id="IPR035991">
    <property type="entry name" value="Casein_kinase_II_beta-like"/>
</dbReference>
<dbReference type="Pfam" id="PF06170">
    <property type="entry name" value="DUF983"/>
    <property type="match status" value="1"/>
</dbReference>